<dbReference type="EMBL" id="JAWDGP010004172">
    <property type="protein sequence ID" value="KAK3767017.1"/>
    <property type="molecule type" value="Genomic_DNA"/>
</dbReference>
<feature type="signal peptide" evidence="1">
    <location>
        <begin position="1"/>
        <end position="25"/>
    </location>
</feature>
<evidence type="ECO:0000256" key="1">
    <source>
        <dbReference type="SAM" id="SignalP"/>
    </source>
</evidence>
<dbReference type="PROSITE" id="PS51257">
    <property type="entry name" value="PROKAR_LIPOPROTEIN"/>
    <property type="match status" value="1"/>
</dbReference>
<accession>A0AAE0ZCT6</accession>
<protein>
    <submittedName>
        <fullName evidence="2">Uncharacterized protein</fullName>
    </submittedName>
</protein>
<evidence type="ECO:0000313" key="3">
    <source>
        <dbReference type="Proteomes" id="UP001283361"/>
    </source>
</evidence>
<organism evidence="2 3">
    <name type="scientific">Elysia crispata</name>
    <name type="common">lettuce slug</name>
    <dbReference type="NCBI Taxonomy" id="231223"/>
    <lineage>
        <taxon>Eukaryota</taxon>
        <taxon>Metazoa</taxon>
        <taxon>Spiralia</taxon>
        <taxon>Lophotrochozoa</taxon>
        <taxon>Mollusca</taxon>
        <taxon>Gastropoda</taxon>
        <taxon>Heterobranchia</taxon>
        <taxon>Euthyneura</taxon>
        <taxon>Panpulmonata</taxon>
        <taxon>Sacoglossa</taxon>
        <taxon>Placobranchoidea</taxon>
        <taxon>Plakobranchidae</taxon>
        <taxon>Elysia</taxon>
    </lineage>
</organism>
<reference evidence="2" key="1">
    <citation type="journal article" date="2023" name="G3 (Bethesda)">
        <title>A reference genome for the long-term kleptoplast-retaining sea slug Elysia crispata morphotype clarki.</title>
        <authorList>
            <person name="Eastman K.E."/>
            <person name="Pendleton A.L."/>
            <person name="Shaikh M.A."/>
            <person name="Suttiyut T."/>
            <person name="Ogas R."/>
            <person name="Tomko P."/>
            <person name="Gavelis G."/>
            <person name="Widhalm J.R."/>
            <person name="Wisecaver J.H."/>
        </authorList>
    </citation>
    <scope>NUCLEOTIDE SEQUENCE</scope>
    <source>
        <strain evidence="2">ECLA1</strain>
    </source>
</reference>
<proteinExistence type="predicted"/>
<evidence type="ECO:0000313" key="2">
    <source>
        <dbReference type="EMBL" id="KAK3767017.1"/>
    </source>
</evidence>
<name>A0AAE0ZCT6_9GAST</name>
<gene>
    <name evidence="2" type="ORF">RRG08_054065</name>
</gene>
<feature type="chain" id="PRO_5042104694" evidence="1">
    <location>
        <begin position="26"/>
        <end position="106"/>
    </location>
</feature>
<dbReference type="Proteomes" id="UP001283361">
    <property type="component" value="Unassembled WGS sequence"/>
</dbReference>
<comment type="caution">
    <text evidence="2">The sequence shown here is derived from an EMBL/GenBank/DDBJ whole genome shotgun (WGS) entry which is preliminary data.</text>
</comment>
<keyword evidence="3" id="KW-1185">Reference proteome</keyword>
<dbReference type="AlphaFoldDB" id="A0AAE0ZCT6"/>
<keyword evidence="1" id="KW-0732">Signal</keyword>
<sequence length="106" mass="11536">MKAWPCSLALIAVLTLNWMTSCVSTDVFCSNPALCANLECSPEAFTPVQAQPKSARFPSPPQPFCKGCLIMPGRQITLLISFWLLQVMTVSSSAARNPLARAFTRS</sequence>